<accession>A0ABD1SXH2</accession>
<dbReference type="Proteomes" id="UP001604336">
    <property type="component" value="Unassembled WGS sequence"/>
</dbReference>
<reference evidence="3" key="1">
    <citation type="submission" date="2024-07" db="EMBL/GenBank/DDBJ databases">
        <title>Two chromosome-level genome assemblies of Korean endemic species Abeliophyllum distichum and Forsythia ovata (Oleaceae).</title>
        <authorList>
            <person name="Jang H."/>
        </authorList>
    </citation>
    <scope>NUCLEOTIDE SEQUENCE [LARGE SCALE GENOMIC DNA]</scope>
</reference>
<dbReference type="Pfam" id="PF04195">
    <property type="entry name" value="Transposase_28"/>
    <property type="match status" value="1"/>
</dbReference>
<evidence type="ECO:0000313" key="2">
    <source>
        <dbReference type="EMBL" id="KAL2505124.1"/>
    </source>
</evidence>
<keyword evidence="3" id="KW-1185">Reference proteome</keyword>
<evidence type="ECO:0000259" key="1">
    <source>
        <dbReference type="Pfam" id="PF04195"/>
    </source>
</evidence>
<dbReference type="InterPro" id="IPR007321">
    <property type="entry name" value="Transposase_28"/>
</dbReference>
<name>A0ABD1SXH2_9LAMI</name>
<proteinExistence type="predicted"/>
<dbReference type="EMBL" id="JBFOLK010000006">
    <property type="protein sequence ID" value="KAL2505124.1"/>
    <property type="molecule type" value="Genomic_DNA"/>
</dbReference>
<organism evidence="2 3">
    <name type="scientific">Abeliophyllum distichum</name>
    <dbReference type="NCBI Taxonomy" id="126358"/>
    <lineage>
        <taxon>Eukaryota</taxon>
        <taxon>Viridiplantae</taxon>
        <taxon>Streptophyta</taxon>
        <taxon>Embryophyta</taxon>
        <taxon>Tracheophyta</taxon>
        <taxon>Spermatophyta</taxon>
        <taxon>Magnoliopsida</taxon>
        <taxon>eudicotyledons</taxon>
        <taxon>Gunneridae</taxon>
        <taxon>Pentapetalae</taxon>
        <taxon>asterids</taxon>
        <taxon>lamiids</taxon>
        <taxon>Lamiales</taxon>
        <taxon>Oleaceae</taxon>
        <taxon>Forsythieae</taxon>
        <taxon>Abeliophyllum</taxon>
    </lineage>
</organism>
<gene>
    <name evidence="2" type="ORF">Adt_20745</name>
</gene>
<evidence type="ECO:0000313" key="3">
    <source>
        <dbReference type="Proteomes" id="UP001604336"/>
    </source>
</evidence>
<comment type="caution">
    <text evidence="2">The sequence shown here is derived from an EMBL/GenBank/DDBJ whole genome shotgun (WGS) entry which is preliminary data.</text>
</comment>
<protein>
    <recommendedName>
        <fullName evidence="1">Transposase (putative) gypsy type domain-containing protein</fullName>
    </recommendedName>
</protein>
<feature type="domain" description="Transposase (putative) gypsy type" evidence="1">
    <location>
        <begin position="67"/>
        <end position="106"/>
    </location>
</feature>
<sequence length="154" mass="18187">MSELSGGHEDPKAELEDWACSEYPLEINISNFTKLRNQYRILECVRLIHLNKTDRPWSPGEGYVAIMSDARACRMRLHLHPFFRAILRSYNLCQYQLSPNFWTQIVETWILSQSTLCPWKVPAFLLTEKDLAVIDRLYSYKRYFTELLAQIIIL</sequence>
<dbReference type="AlphaFoldDB" id="A0ABD1SXH2"/>